<reference evidence="2" key="1">
    <citation type="submission" date="2018-06" db="EMBL/GenBank/DDBJ databases">
        <authorList>
            <person name="Zhirakovskaya E."/>
        </authorList>
    </citation>
    <scope>NUCLEOTIDE SEQUENCE</scope>
</reference>
<evidence type="ECO:0000313" key="2">
    <source>
        <dbReference type="EMBL" id="VAW00842.1"/>
    </source>
</evidence>
<name>A0A3B0SE58_9ZZZZ</name>
<dbReference type="InterPro" id="IPR009875">
    <property type="entry name" value="PilZ_domain"/>
</dbReference>
<dbReference type="EMBL" id="UOEJ01000138">
    <property type="protein sequence ID" value="VAW00842.1"/>
    <property type="molecule type" value="Genomic_DNA"/>
</dbReference>
<dbReference type="GO" id="GO:0035438">
    <property type="term" value="F:cyclic-di-GMP binding"/>
    <property type="evidence" value="ECO:0007669"/>
    <property type="project" value="InterPro"/>
</dbReference>
<dbReference type="SUPFAM" id="SSF141371">
    <property type="entry name" value="PilZ domain-like"/>
    <property type="match status" value="1"/>
</dbReference>
<sequence length="93" mass="10266">MRRHNRRTVIQPATLAVGSFDFDCTAYDISLGGIRLKVDMPIEEGTSVYVQLRNKLKQTAKVIWSADGFLGLSFVENPEKIRVGLGNLANGLS</sequence>
<dbReference type="Gene3D" id="2.40.10.220">
    <property type="entry name" value="predicted glycosyltransferase like domains"/>
    <property type="match status" value="1"/>
</dbReference>
<evidence type="ECO:0000259" key="1">
    <source>
        <dbReference type="Pfam" id="PF07238"/>
    </source>
</evidence>
<organism evidence="2">
    <name type="scientific">hydrothermal vent metagenome</name>
    <dbReference type="NCBI Taxonomy" id="652676"/>
    <lineage>
        <taxon>unclassified sequences</taxon>
        <taxon>metagenomes</taxon>
        <taxon>ecological metagenomes</taxon>
    </lineage>
</organism>
<dbReference type="Pfam" id="PF07238">
    <property type="entry name" value="PilZ"/>
    <property type="match status" value="1"/>
</dbReference>
<accession>A0A3B0SE58</accession>
<feature type="domain" description="PilZ" evidence="1">
    <location>
        <begin position="2"/>
        <end position="80"/>
    </location>
</feature>
<gene>
    <name evidence="2" type="ORF">MNBD_ALPHA01-938</name>
</gene>
<dbReference type="AlphaFoldDB" id="A0A3B0SE58"/>
<protein>
    <recommendedName>
        <fullName evidence="1">PilZ domain-containing protein</fullName>
    </recommendedName>
</protein>
<proteinExistence type="predicted"/>